<dbReference type="GO" id="GO:0007165">
    <property type="term" value="P:signal transduction"/>
    <property type="evidence" value="ECO:0007669"/>
    <property type="project" value="UniProtKB-KW"/>
</dbReference>
<proteinExistence type="inferred from homology"/>
<dbReference type="SMART" id="SM00283">
    <property type="entry name" value="MA"/>
    <property type="match status" value="1"/>
</dbReference>
<dbReference type="InterPro" id="IPR003660">
    <property type="entry name" value="HAMP_dom"/>
</dbReference>
<dbReference type="SMART" id="SM00304">
    <property type="entry name" value="HAMP"/>
    <property type="match status" value="1"/>
</dbReference>
<keyword evidence="4" id="KW-0807">Transducer</keyword>
<reference evidence="8" key="1">
    <citation type="submission" date="2021-03" db="EMBL/GenBank/DDBJ databases">
        <title>Comamonas denitrificans.</title>
        <authorList>
            <person name="Finster K."/>
        </authorList>
    </citation>
    <scope>NUCLEOTIDE SEQUENCE</scope>
    <source>
        <strain evidence="8">MM2021_4</strain>
    </source>
</reference>
<evidence type="ECO:0000256" key="1">
    <source>
        <dbReference type="ARBA" id="ARBA00004370"/>
    </source>
</evidence>
<gene>
    <name evidence="8" type="ORF">J1777_04585</name>
</gene>
<dbReference type="FunFam" id="1.10.287.950:FF:000001">
    <property type="entry name" value="Methyl-accepting chemotaxis sensory transducer"/>
    <property type="match status" value="1"/>
</dbReference>
<evidence type="ECO:0000259" key="7">
    <source>
        <dbReference type="PROSITE" id="PS50885"/>
    </source>
</evidence>
<dbReference type="InterPro" id="IPR004089">
    <property type="entry name" value="MCPsignal_dom"/>
</dbReference>
<comment type="similarity">
    <text evidence="3">Belongs to the methyl-accepting chemotaxis (MCP) protein family.</text>
</comment>
<name>A0A939GYI0_9BURK</name>
<keyword evidence="2" id="KW-0488">Methylation</keyword>
<dbReference type="Proteomes" id="UP000664731">
    <property type="component" value="Unassembled WGS sequence"/>
</dbReference>
<feature type="domain" description="HAMP" evidence="7">
    <location>
        <begin position="205"/>
        <end position="257"/>
    </location>
</feature>
<comment type="subcellular location">
    <subcellularLocation>
        <location evidence="1">Membrane</location>
    </subcellularLocation>
</comment>
<dbReference type="CDD" id="cd11386">
    <property type="entry name" value="MCP_signal"/>
    <property type="match status" value="1"/>
</dbReference>
<dbReference type="PANTHER" id="PTHR43531">
    <property type="entry name" value="PROTEIN ICFG"/>
    <property type="match status" value="1"/>
</dbReference>
<comment type="caution">
    <text evidence="8">The sequence shown here is derived from an EMBL/GenBank/DDBJ whole genome shotgun (WGS) entry which is preliminary data.</text>
</comment>
<dbReference type="RefSeq" id="WP_207574666.1">
    <property type="nucleotide sequence ID" value="NZ_JAFNME010000007.1"/>
</dbReference>
<feature type="domain" description="Methyl-accepting transducer" evidence="6">
    <location>
        <begin position="262"/>
        <end position="491"/>
    </location>
</feature>
<dbReference type="EMBL" id="JAFNME010000007">
    <property type="protein sequence ID" value="MBO1249118.1"/>
    <property type="molecule type" value="Genomic_DNA"/>
</dbReference>
<evidence type="ECO:0000256" key="3">
    <source>
        <dbReference type="ARBA" id="ARBA00029447"/>
    </source>
</evidence>
<keyword evidence="5" id="KW-0812">Transmembrane</keyword>
<evidence type="ECO:0000256" key="2">
    <source>
        <dbReference type="ARBA" id="ARBA00022481"/>
    </source>
</evidence>
<dbReference type="GO" id="GO:0006935">
    <property type="term" value="P:chemotaxis"/>
    <property type="evidence" value="ECO:0007669"/>
    <property type="project" value="TreeGrafter"/>
</dbReference>
<keyword evidence="5" id="KW-1133">Transmembrane helix</keyword>
<evidence type="ECO:0000256" key="4">
    <source>
        <dbReference type="PROSITE-ProRule" id="PRU00284"/>
    </source>
</evidence>
<keyword evidence="9" id="KW-1185">Reference proteome</keyword>
<sequence length="523" mass="54899">MPHLSVTQKLWLGVATMVVGSIVIAGMAGVQSAQHQKSFTAHEQVLATRLAQAVQWQSLAQVNMVRTQAQVLGQASGQAQPFAQRIATTGQEIEGLLQALQASAQTPQDKLQLQQVQQLREQALQQRQKIFAADGDATSQIAQTYLPAAQAYLQGIEGLVQHTGQSLAALRSEMGAARQGVVRGAVINMLVLLAFIALGAYQLINGIRRDLLQANAVAGQIAAGDLAVAVQVQRQDEFGQLLQSMQSMSGSLAQMLSEVRDSGDTIALASAEIAGGNHDLSLRTEQTSSHLQQAAGAVQALVQTLQTTADGAQQAAELAGQASSVAQRGGAVVGEVVATMQDIHAHSEKIADITSVIDSIAFQTNILALNAAVEAARAGEQGRGFAVVAAEVRELAQRSAQAAREIKQLIQDSVQRVADGRRLVDTAGSTMSEVVQAIYSASTVMHGINASVAAQRDSVGQVHAAVGALDQMTLQNAALVEQSAAAASSMHQQSEQLRGLVQRFHLADVAYALPAVQPTLRLA</sequence>
<keyword evidence="5" id="KW-0472">Membrane</keyword>
<accession>A0A939GYI0</accession>
<dbReference type="Gene3D" id="1.10.287.950">
    <property type="entry name" value="Methyl-accepting chemotaxis protein"/>
    <property type="match status" value="1"/>
</dbReference>
<evidence type="ECO:0000313" key="9">
    <source>
        <dbReference type="Proteomes" id="UP000664731"/>
    </source>
</evidence>
<dbReference type="PANTHER" id="PTHR43531:SF14">
    <property type="entry name" value="METHYL-ACCEPTING CHEMOTAXIS PROTEIN I-RELATED"/>
    <property type="match status" value="1"/>
</dbReference>
<dbReference type="GO" id="GO:0004888">
    <property type="term" value="F:transmembrane signaling receptor activity"/>
    <property type="evidence" value="ECO:0007669"/>
    <property type="project" value="TreeGrafter"/>
</dbReference>
<dbReference type="PROSITE" id="PS50885">
    <property type="entry name" value="HAMP"/>
    <property type="match status" value="1"/>
</dbReference>
<dbReference type="Pfam" id="PF00672">
    <property type="entry name" value="HAMP"/>
    <property type="match status" value="1"/>
</dbReference>
<evidence type="ECO:0000313" key="8">
    <source>
        <dbReference type="EMBL" id="MBO1249118.1"/>
    </source>
</evidence>
<dbReference type="CDD" id="cd06225">
    <property type="entry name" value="HAMP"/>
    <property type="match status" value="1"/>
</dbReference>
<dbReference type="InterPro" id="IPR051310">
    <property type="entry name" value="MCP_chemotaxis"/>
</dbReference>
<dbReference type="AlphaFoldDB" id="A0A939GYI0"/>
<evidence type="ECO:0000256" key="5">
    <source>
        <dbReference type="SAM" id="Phobius"/>
    </source>
</evidence>
<protein>
    <submittedName>
        <fullName evidence="8">HAMP domain-containing protein</fullName>
    </submittedName>
</protein>
<evidence type="ECO:0000259" key="6">
    <source>
        <dbReference type="PROSITE" id="PS50111"/>
    </source>
</evidence>
<dbReference type="PROSITE" id="PS50111">
    <property type="entry name" value="CHEMOTAXIS_TRANSDUC_2"/>
    <property type="match status" value="1"/>
</dbReference>
<dbReference type="SUPFAM" id="SSF58104">
    <property type="entry name" value="Methyl-accepting chemotaxis protein (MCP) signaling domain"/>
    <property type="match status" value="1"/>
</dbReference>
<feature type="transmembrane region" description="Helical" evidence="5">
    <location>
        <begin position="12"/>
        <end position="30"/>
    </location>
</feature>
<organism evidence="8 9">
    <name type="scientific">Comamonas denitrificans</name>
    <dbReference type="NCBI Taxonomy" id="117506"/>
    <lineage>
        <taxon>Bacteria</taxon>
        <taxon>Pseudomonadati</taxon>
        <taxon>Pseudomonadota</taxon>
        <taxon>Betaproteobacteria</taxon>
        <taxon>Burkholderiales</taxon>
        <taxon>Comamonadaceae</taxon>
        <taxon>Comamonas</taxon>
    </lineage>
</organism>
<feature type="transmembrane region" description="Helical" evidence="5">
    <location>
        <begin position="181"/>
        <end position="204"/>
    </location>
</feature>
<dbReference type="Pfam" id="PF00015">
    <property type="entry name" value="MCPsignal"/>
    <property type="match status" value="1"/>
</dbReference>
<dbReference type="GO" id="GO:0005886">
    <property type="term" value="C:plasma membrane"/>
    <property type="evidence" value="ECO:0007669"/>
    <property type="project" value="TreeGrafter"/>
</dbReference>